<dbReference type="InterPro" id="IPR035437">
    <property type="entry name" value="SNase_OB-fold_sf"/>
</dbReference>
<dbReference type="PANTHER" id="PTHR12302:SF3">
    <property type="entry name" value="SERINE_THREONINE-PROTEIN KINASE 31"/>
    <property type="match status" value="1"/>
</dbReference>
<dbReference type="KEGG" id="gsb:GSUB_13580"/>
<dbReference type="GO" id="GO:0004519">
    <property type="term" value="F:endonuclease activity"/>
    <property type="evidence" value="ECO:0007669"/>
    <property type="project" value="UniProtKB-KW"/>
</dbReference>
<evidence type="ECO:0000313" key="5">
    <source>
        <dbReference type="EMBL" id="AJF07388.1"/>
    </source>
</evidence>
<name>A0A0B5FJ52_9BACT</name>
<dbReference type="PANTHER" id="PTHR12302">
    <property type="entry name" value="EBNA2 BINDING PROTEIN P100"/>
    <property type="match status" value="1"/>
</dbReference>
<evidence type="ECO:0000313" key="6">
    <source>
        <dbReference type="Proteomes" id="UP000035036"/>
    </source>
</evidence>
<dbReference type="SMART" id="SM00318">
    <property type="entry name" value="SNc"/>
    <property type="match status" value="1"/>
</dbReference>
<organism evidence="5 6">
    <name type="scientific">Geoalkalibacter subterraneus</name>
    <dbReference type="NCBI Taxonomy" id="483547"/>
    <lineage>
        <taxon>Bacteria</taxon>
        <taxon>Pseudomonadati</taxon>
        <taxon>Thermodesulfobacteriota</taxon>
        <taxon>Desulfuromonadia</taxon>
        <taxon>Desulfuromonadales</taxon>
        <taxon>Geoalkalibacteraceae</taxon>
        <taxon>Geoalkalibacter</taxon>
    </lineage>
</organism>
<keyword evidence="6" id="KW-1185">Reference proteome</keyword>
<feature type="domain" description="TNase-like" evidence="4">
    <location>
        <begin position="28"/>
        <end position="169"/>
    </location>
</feature>
<accession>A0A0B5FJ52</accession>
<dbReference type="HOGENOM" id="CLU_046484_5_3_7"/>
<dbReference type="STRING" id="483547.GSUB_13580"/>
<dbReference type="EMBL" id="CP010311">
    <property type="protein sequence ID" value="AJF07388.1"/>
    <property type="molecule type" value="Genomic_DNA"/>
</dbReference>
<dbReference type="Gene3D" id="2.40.50.90">
    <property type="match status" value="1"/>
</dbReference>
<evidence type="ECO:0000256" key="2">
    <source>
        <dbReference type="ARBA" id="ARBA00022759"/>
    </source>
</evidence>
<protein>
    <recommendedName>
        <fullName evidence="4">TNase-like domain-containing protein</fullName>
    </recommendedName>
</protein>
<dbReference type="OrthoDB" id="4376109at2"/>
<dbReference type="Proteomes" id="UP000035036">
    <property type="component" value="Chromosome"/>
</dbReference>
<reference evidence="5 6" key="1">
    <citation type="journal article" date="2015" name="Genome Announc.">
        <title>Genomes of Geoalkalibacter ferrihydriticus Z-0531T and Geoalkalibacter subterraneus Red1T, Two Haloalkaliphilic Metal-Reducing Deltaproteobacteria.</title>
        <authorList>
            <person name="Badalamenti J.P."/>
            <person name="Krajmalnik-Brown R."/>
            <person name="Torres C.I."/>
            <person name="Bond D.R."/>
        </authorList>
    </citation>
    <scope>NUCLEOTIDE SEQUENCE [LARGE SCALE GENOMIC DNA]</scope>
    <source>
        <strain evidence="5 6">Red1</strain>
    </source>
</reference>
<dbReference type="PROSITE" id="PS50830">
    <property type="entry name" value="TNASE_3"/>
    <property type="match status" value="1"/>
</dbReference>
<sequence length="188" mass="21352">MTAVSFLRVIIGLIIILLPMAGGCTEQDELQGQVTWIHDGDTLEVRGLGKVRLLGIDCPEMESSARDRFYRDNFNIPSSALRRTARAALDFNIQQVKGRQVTLQFDGSRRDRYGRLLAYVMLPDGRCLNHLLLEKGMATVYRKFDFSRKDDFFAAEERARRSGLGMWRTQSSSSPFQGLTFLRPAWAA</sequence>
<gene>
    <name evidence="5" type="ORF">GSUB_13580</name>
</gene>
<keyword evidence="2" id="KW-0255">Endonuclease</keyword>
<evidence type="ECO:0000256" key="3">
    <source>
        <dbReference type="ARBA" id="ARBA00022801"/>
    </source>
</evidence>
<dbReference type="InterPro" id="IPR016071">
    <property type="entry name" value="Staphylococal_nuclease_OB-fold"/>
</dbReference>
<keyword evidence="3" id="KW-0378">Hydrolase</keyword>
<dbReference type="SUPFAM" id="SSF50199">
    <property type="entry name" value="Staphylococcal nuclease"/>
    <property type="match status" value="1"/>
</dbReference>
<evidence type="ECO:0000259" key="4">
    <source>
        <dbReference type="PROSITE" id="PS50830"/>
    </source>
</evidence>
<dbReference type="GO" id="GO:0016787">
    <property type="term" value="F:hydrolase activity"/>
    <property type="evidence" value="ECO:0007669"/>
    <property type="project" value="UniProtKB-KW"/>
</dbReference>
<proteinExistence type="predicted"/>
<keyword evidence="1" id="KW-0540">Nuclease</keyword>
<dbReference type="RefSeq" id="WP_040201283.1">
    <property type="nucleotide sequence ID" value="NZ_CP010311.1"/>
</dbReference>
<dbReference type="AlphaFoldDB" id="A0A0B5FJ52"/>
<evidence type="ECO:0000256" key="1">
    <source>
        <dbReference type="ARBA" id="ARBA00022722"/>
    </source>
</evidence>
<dbReference type="Pfam" id="PF00565">
    <property type="entry name" value="SNase"/>
    <property type="match status" value="1"/>
</dbReference>